<feature type="region of interest" description="Disordered" evidence="1">
    <location>
        <begin position="157"/>
        <end position="182"/>
    </location>
</feature>
<protein>
    <submittedName>
        <fullName evidence="3">OLC1v1016358C1</fullName>
    </submittedName>
</protein>
<organism evidence="3 4">
    <name type="scientific">Oldenlandia corymbosa var. corymbosa</name>
    <dbReference type="NCBI Taxonomy" id="529605"/>
    <lineage>
        <taxon>Eukaryota</taxon>
        <taxon>Viridiplantae</taxon>
        <taxon>Streptophyta</taxon>
        <taxon>Embryophyta</taxon>
        <taxon>Tracheophyta</taxon>
        <taxon>Spermatophyta</taxon>
        <taxon>Magnoliopsida</taxon>
        <taxon>eudicotyledons</taxon>
        <taxon>Gunneridae</taxon>
        <taxon>Pentapetalae</taxon>
        <taxon>asterids</taxon>
        <taxon>lamiids</taxon>
        <taxon>Gentianales</taxon>
        <taxon>Rubiaceae</taxon>
        <taxon>Rubioideae</taxon>
        <taxon>Spermacoceae</taxon>
        <taxon>Hedyotis-Oldenlandia complex</taxon>
        <taxon>Oldenlandia</taxon>
    </lineage>
</organism>
<dbReference type="EMBL" id="OX459125">
    <property type="protein sequence ID" value="CAI9115454.1"/>
    <property type="molecule type" value="Genomic_DNA"/>
</dbReference>
<evidence type="ECO:0000313" key="3">
    <source>
        <dbReference type="EMBL" id="CAI9115454.1"/>
    </source>
</evidence>
<feature type="compositionally biased region" description="Gly residues" evidence="1">
    <location>
        <begin position="159"/>
        <end position="171"/>
    </location>
</feature>
<keyword evidence="4" id="KW-1185">Reference proteome</keyword>
<dbReference type="PROSITE" id="PS51320">
    <property type="entry name" value="TIFY"/>
    <property type="match status" value="1"/>
</dbReference>
<evidence type="ECO:0000313" key="4">
    <source>
        <dbReference type="Proteomes" id="UP001161247"/>
    </source>
</evidence>
<evidence type="ECO:0000256" key="1">
    <source>
        <dbReference type="SAM" id="MobiDB-lite"/>
    </source>
</evidence>
<dbReference type="AlphaFoldDB" id="A0AAV1E7G0"/>
<feature type="domain" description="Tify" evidence="2">
    <location>
        <begin position="34"/>
        <end position="69"/>
    </location>
</feature>
<dbReference type="Proteomes" id="UP001161247">
    <property type="component" value="Chromosome 8"/>
</dbReference>
<dbReference type="Pfam" id="PF06200">
    <property type="entry name" value="tify"/>
    <property type="match status" value="1"/>
</dbReference>
<sequence length="182" mass="19794">MSPAVQGKPNPSTVICKILTPRSAGSYIVPAPSGCTGVDQLTLSFRGEVYVFDSVSPEKKMKFRVLLLDLSIIAHVETLQRLPESSGSGNHWNWRQRVTSQNQLPINQRKLDREHLSMATNPSQLLPSAITIRQRNPEIARVSNDGARSQLLKMAAEKGYGGGGSNSGGKGVPLPKSNLDYK</sequence>
<reference evidence="3" key="1">
    <citation type="submission" date="2023-03" db="EMBL/GenBank/DDBJ databases">
        <authorList>
            <person name="Julca I."/>
        </authorList>
    </citation>
    <scope>NUCLEOTIDE SEQUENCE</scope>
</reference>
<accession>A0AAV1E7G0</accession>
<dbReference type="InterPro" id="IPR010399">
    <property type="entry name" value="Tify_dom"/>
</dbReference>
<evidence type="ECO:0000259" key="2">
    <source>
        <dbReference type="PROSITE" id="PS51320"/>
    </source>
</evidence>
<name>A0AAV1E7G0_OLDCO</name>
<proteinExistence type="predicted"/>
<gene>
    <name evidence="3" type="ORF">OLC1_LOCUS21987</name>
</gene>